<protein>
    <submittedName>
        <fullName evidence="1">Protein LONGIFOLIA 1</fullName>
    </submittedName>
</protein>
<proteinExistence type="predicted"/>
<name>A0ACC0IRH1_9ERIC</name>
<reference evidence="1 2" key="1">
    <citation type="journal article" date="2022" name="Plant J.">
        <title>Chromosome-level genome of Camellia lanceoleosa provides a valuable resource for understanding genome evolution and self-incompatibility.</title>
        <authorList>
            <person name="Gong W."/>
            <person name="Xiao S."/>
            <person name="Wang L."/>
            <person name="Liao Z."/>
            <person name="Chang Y."/>
            <person name="Mo W."/>
            <person name="Hu G."/>
            <person name="Li W."/>
            <person name="Zhao G."/>
            <person name="Zhu H."/>
            <person name="Hu X."/>
            <person name="Ji K."/>
            <person name="Xiang X."/>
            <person name="Song Q."/>
            <person name="Yuan D."/>
            <person name="Jin S."/>
            <person name="Zhang L."/>
        </authorList>
    </citation>
    <scope>NUCLEOTIDE SEQUENCE [LARGE SCALE GENOMIC DNA]</scope>
    <source>
        <strain evidence="1">SQ_2022a</strain>
    </source>
</reference>
<evidence type="ECO:0000313" key="1">
    <source>
        <dbReference type="EMBL" id="KAI8028532.1"/>
    </source>
</evidence>
<dbReference type="EMBL" id="CM045760">
    <property type="protein sequence ID" value="KAI8028532.1"/>
    <property type="molecule type" value="Genomic_DNA"/>
</dbReference>
<dbReference type="Proteomes" id="UP001060215">
    <property type="component" value="Chromosome 3"/>
</dbReference>
<accession>A0ACC0IRH1</accession>
<organism evidence="1 2">
    <name type="scientific">Camellia lanceoleosa</name>
    <dbReference type="NCBI Taxonomy" id="1840588"/>
    <lineage>
        <taxon>Eukaryota</taxon>
        <taxon>Viridiplantae</taxon>
        <taxon>Streptophyta</taxon>
        <taxon>Embryophyta</taxon>
        <taxon>Tracheophyta</taxon>
        <taxon>Spermatophyta</taxon>
        <taxon>Magnoliopsida</taxon>
        <taxon>eudicotyledons</taxon>
        <taxon>Gunneridae</taxon>
        <taxon>Pentapetalae</taxon>
        <taxon>asterids</taxon>
        <taxon>Ericales</taxon>
        <taxon>Theaceae</taxon>
        <taxon>Camellia</taxon>
    </lineage>
</organism>
<evidence type="ECO:0000313" key="2">
    <source>
        <dbReference type="Proteomes" id="UP001060215"/>
    </source>
</evidence>
<gene>
    <name evidence="1" type="ORF">LOK49_LG02G01213</name>
</gene>
<comment type="caution">
    <text evidence="1">The sequence shown here is derived from an EMBL/GenBank/DDBJ whole genome shotgun (WGS) entry which is preliminary data.</text>
</comment>
<sequence length="189" mass="21132">MSGKLLNSFRDENRDLQKQIGCMNGIFQFFDGRHFLTKRRISSQNQKRLPPGQSGNHGMESSSMTQETIENLPKEEVVKEKQRVSVESSRTSVSSSCSSTFSSVDCNKIAHPEPSSLGHSIFPGTKQSLDLRDVVKDSISRETYGLSLKTKAKGVRHVVKNVDSPRPLQLSKSVNPDEPYQLPVDCQKH</sequence>
<keyword evidence="2" id="KW-1185">Reference proteome</keyword>